<reference evidence="16 19" key="3">
    <citation type="journal article" date="2019" name="Nat. Med.">
        <title>A library of human gut bacterial isolates paired with longitudinal multiomics data enables mechanistic microbiome research.</title>
        <authorList>
            <person name="Poyet M."/>
            <person name="Groussin M."/>
            <person name="Gibbons S.M."/>
            <person name="Avila-Pacheco J."/>
            <person name="Jiang X."/>
            <person name="Kearney S.M."/>
            <person name="Perrotta A.R."/>
            <person name="Berdy B."/>
            <person name="Zhao S."/>
            <person name="Lieberman T.D."/>
            <person name="Swanson P.K."/>
            <person name="Smith M."/>
            <person name="Roesemann S."/>
            <person name="Alexander J.E."/>
            <person name="Rich S.A."/>
            <person name="Livny J."/>
            <person name="Vlamakis H."/>
            <person name="Clish C."/>
            <person name="Bullock K."/>
            <person name="Deik A."/>
            <person name="Scott J."/>
            <person name="Pierce K.A."/>
            <person name="Xavier R.J."/>
            <person name="Alm E.J."/>
        </authorList>
    </citation>
    <scope>NUCLEOTIDE SEQUENCE [LARGE SCALE GENOMIC DNA]</scope>
    <source>
        <strain evidence="16 19">BIOML-A2</strain>
    </source>
</reference>
<comment type="catalytic activity">
    <reaction evidence="12 14">
        <text>riboflavin + ATP = FMN + ADP + H(+)</text>
        <dbReference type="Rhea" id="RHEA:14357"/>
        <dbReference type="ChEBI" id="CHEBI:15378"/>
        <dbReference type="ChEBI" id="CHEBI:30616"/>
        <dbReference type="ChEBI" id="CHEBI:57986"/>
        <dbReference type="ChEBI" id="CHEBI:58210"/>
        <dbReference type="ChEBI" id="CHEBI:456216"/>
        <dbReference type="EC" id="2.7.1.26"/>
    </reaction>
</comment>
<dbReference type="EMBL" id="WWVX01000008">
    <property type="protein sequence ID" value="MZL70386.1"/>
    <property type="molecule type" value="Genomic_DNA"/>
</dbReference>
<keyword evidence="8 14" id="KW-0418">Kinase</keyword>
<gene>
    <name evidence="16" type="primary">ribF</name>
    <name evidence="16" type="ORF">GT747_11540</name>
    <name evidence="17" type="ORF">SAMN05444424_2095</name>
</gene>
<dbReference type="InterPro" id="IPR002606">
    <property type="entry name" value="Riboflavin_kinase_bac"/>
</dbReference>
<dbReference type="PANTHER" id="PTHR22749">
    <property type="entry name" value="RIBOFLAVIN KINASE/FMN ADENYLYLTRANSFERASE"/>
    <property type="match status" value="1"/>
</dbReference>
<evidence type="ECO:0000256" key="1">
    <source>
        <dbReference type="ARBA" id="ARBA00004726"/>
    </source>
</evidence>
<dbReference type="InterPro" id="IPR015864">
    <property type="entry name" value="FAD_synthase"/>
</dbReference>
<dbReference type="Gene3D" id="2.40.30.30">
    <property type="entry name" value="Riboflavin kinase-like"/>
    <property type="match status" value="1"/>
</dbReference>
<keyword evidence="4 14" id="KW-0288">FMN</keyword>
<evidence type="ECO:0000313" key="19">
    <source>
        <dbReference type="Proteomes" id="UP000474718"/>
    </source>
</evidence>
<dbReference type="SUPFAM" id="SSF52374">
    <property type="entry name" value="Nucleotidylyl transferase"/>
    <property type="match status" value="1"/>
</dbReference>
<dbReference type="Gene3D" id="3.40.50.620">
    <property type="entry name" value="HUPs"/>
    <property type="match status" value="1"/>
</dbReference>
<evidence type="ECO:0000256" key="4">
    <source>
        <dbReference type="ARBA" id="ARBA00022643"/>
    </source>
</evidence>
<keyword evidence="7 14" id="KW-0547">Nucleotide-binding</keyword>
<keyword evidence="10 14" id="KW-0067">ATP-binding</keyword>
<dbReference type="GO" id="GO:0009231">
    <property type="term" value="P:riboflavin biosynthetic process"/>
    <property type="evidence" value="ECO:0007669"/>
    <property type="project" value="InterPro"/>
</dbReference>
<dbReference type="EC" id="2.7.1.26" evidence="14"/>
<dbReference type="InterPro" id="IPR014729">
    <property type="entry name" value="Rossmann-like_a/b/a_fold"/>
</dbReference>
<dbReference type="EC" id="2.7.7.2" evidence="14"/>
<sequence length="306" mass="33398">MEVAATLDFCSLQQTSVALGYFDGVHRGHMEVISRAVATAREKGLRPAVFTFVAEGGRKGERVLQGQLLTEAAKERLLAGAGVELVLTPHFASFRQMEPEQFVAEVLHLRLRARAVTCGYDFRFGRGGAGDAAALKRLCAPLGIAVEVVPEFRLAGREVSSTRIRALIAQGEVEEAGRLLGYPFAVEGSVGQGNHLGRTLQFPTVNQQLQEGMVQPRFGVYVSRTRAAGRWWPSVTNVGVKPTVGSEWPVAETNLLGFSGDLYGAEIRVELLHFLRGEQKFASVEALREQIARDVQSARDYFAQNG</sequence>
<keyword evidence="11" id="KW-0511">Multifunctional enzyme</keyword>
<dbReference type="CDD" id="cd02064">
    <property type="entry name" value="FAD_synthetase_N"/>
    <property type="match status" value="1"/>
</dbReference>
<dbReference type="GO" id="GO:0008531">
    <property type="term" value="F:riboflavin kinase activity"/>
    <property type="evidence" value="ECO:0007669"/>
    <property type="project" value="UniProtKB-UniRule"/>
</dbReference>
<evidence type="ECO:0000313" key="18">
    <source>
        <dbReference type="Proteomes" id="UP000184089"/>
    </source>
</evidence>
<dbReference type="GO" id="GO:0003919">
    <property type="term" value="F:FMN adenylyltransferase activity"/>
    <property type="evidence" value="ECO:0007669"/>
    <property type="project" value="UniProtKB-UniRule"/>
</dbReference>
<evidence type="ECO:0000256" key="7">
    <source>
        <dbReference type="ARBA" id="ARBA00022741"/>
    </source>
</evidence>
<dbReference type="SMART" id="SM00904">
    <property type="entry name" value="Flavokinase"/>
    <property type="match status" value="1"/>
</dbReference>
<dbReference type="AlphaFoldDB" id="A0AAQ1MEA5"/>
<dbReference type="GO" id="GO:0009398">
    <property type="term" value="P:FMN biosynthetic process"/>
    <property type="evidence" value="ECO:0007669"/>
    <property type="project" value="UniProtKB-UniRule"/>
</dbReference>
<dbReference type="InterPro" id="IPR023465">
    <property type="entry name" value="Riboflavin_kinase_dom_sf"/>
</dbReference>
<dbReference type="InterPro" id="IPR023468">
    <property type="entry name" value="Riboflavin_kinase"/>
</dbReference>
<accession>A0AAQ1MEA5</accession>
<name>A0AAQ1MEA5_9FIRM</name>
<dbReference type="GO" id="GO:0005524">
    <property type="term" value="F:ATP binding"/>
    <property type="evidence" value="ECO:0007669"/>
    <property type="project" value="UniProtKB-UniRule"/>
</dbReference>
<dbReference type="RefSeq" id="WP_021659294.1">
    <property type="nucleotide sequence ID" value="NZ_FQVY01000003.1"/>
</dbReference>
<evidence type="ECO:0000256" key="2">
    <source>
        <dbReference type="ARBA" id="ARBA00005201"/>
    </source>
</evidence>
<keyword evidence="9 14" id="KW-0274">FAD</keyword>
<comment type="pathway">
    <text evidence="1 14">Cofactor biosynthesis; FAD biosynthesis; FAD from FMN: step 1/1.</text>
</comment>
<comment type="caution">
    <text evidence="17">The sequence shown here is derived from an EMBL/GenBank/DDBJ whole genome shotgun (WGS) entry which is preliminary data.</text>
</comment>
<dbReference type="GO" id="GO:0006747">
    <property type="term" value="P:FAD biosynthetic process"/>
    <property type="evidence" value="ECO:0007669"/>
    <property type="project" value="UniProtKB-UniRule"/>
</dbReference>
<comment type="similarity">
    <text evidence="14">Belongs to the ribF family.</text>
</comment>
<feature type="domain" description="Riboflavin kinase" evidence="15">
    <location>
        <begin position="179"/>
        <end position="303"/>
    </location>
</feature>
<evidence type="ECO:0000256" key="14">
    <source>
        <dbReference type="PIRNR" id="PIRNR004491"/>
    </source>
</evidence>
<evidence type="ECO:0000256" key="12">
    <source>
        <dbReference type="ARBA" id="ARBA00047880"/>
    </source>
</evidence>
<keyword evidence="6 14" id="KW-0548">Nucleotidyltransferase</keyword>
<evidence type="ECO:0000256" key="9">
    <source>
        <dbReference type="ARBA" id="ARBA00022827"/>
    </source>
</evidence>
<dbReference type="PANTHER" id="PTHR22749:SF6">
    <property type="entry name" value="RIBOFLAVIN KINASE"/>
    <property type="match status" value="1"/>
</dbReference>
<evidence type="ECO:0000256" key="10">
    <source>
        <dbReference type="ARBA" id="ARBA00022840"/>
    </source>
</evidence>
<dbReference type="SUPFAM" id="SSF82114">
    <property type="entry name" value="Riboflavin kinase-like"/>
    <property type="match status" value="1"/>
</dbReference>
<evidence type="ECO:0000259" key="15">
    <source>
        <dbReference type="SMART" id="SM00904"/>
    </source>
</evidence>
<comment type="pathway">
    <text evidence="2 14">Cofactor biosynthesis; FMN biosynthesis; FMN from riboflavin (ATP route): step 1/1.</text>
</comment>
<evidence type="ECO:0000256" key="5">
    <source>
        <dbReference type="ARBA" id="ARBA00022679"/>
    </source>
</evidence>
<keyword evidence="3 14" id="KW-0285">Flavoprotein</keyword>
<evidence type="ECO:0000256" key="3">
    <source>
        <dbReference type="ARBA" id="ARBA00022630"/>
    </source>
</evidence>
<evidence type="ECO:0000256" key="8">
    <source>
        <dbReference type="ARBA" id="ARBA00022777"/>
    </source>
</evidence>
<proteinExistence type="inferred from homology"/>
<dbReference type="Proteomes" id="UP000184089">
    <property type="component" value="Unassembled WGS sequence"/>
</dbReference>
<dbReference type="Pfam" id="PF06574">
    <property type="entry name" value="FAD_syn"/>
    <property type="match status" value="1"/>
</dbReference>
<reference evidence="18" key="1">
    <citation type="submission" date="2016-11" db="EMBL/GenBank/DDBJ databases">
        <authorList>
            <person name="Jaros S."/>
            <person name="Januszkiewicz K."/>
            <person name="Wedrychowicz H."/>
        </authorList>
    </citation>
    <scope>NUCLEOTIDE SEQUENCE [LARGE SCALE GENOMIC DNA]</scope>
    <source>
        <strain evidence="18">DSM 4029</strain>
    </source>
</reference>
<dbReference type="Proteomes" id="UP000474718">
    <property type="component" value="Unassembled WGS sequence"/>
</dbReference>
<keyword evidence="5 14" id="KW-0808">Transferase</keyword>
<dbReference type="Pfam" id="PF01687">
    <property type="entry name" value="Flavokinase"/>
    <property type="match status" value="1"/>
</dbReference>
<evidence type="ECO:0000313" key="17">
    <source>
        <dbReference type="EMBL" id="SHG31950.1"/>
    </source>
</evidence>
<organism evidence="17 18">
    <name type="scientific">Bittarella massiliensis</name>
    <name type="common">ex Durand et al. 2017</name>
    <dbReference type="NCBI Taxonomy" id="1720313"/>
    <lineage>
        <taxon>Bacteria</taxon>
        <taxon>Bacillati</taxon>
        <taxon>Bacillota</taxon>
        <taxon>Clostridia</taxon>
        <taxon>Eubacteriales</taxon>
        <taxon>Oscillospiraceae</taxon>
        <taxon>Bittarella (ex Durand et al. 2017)</taxon>
    </lineage>
</organism>
<comment type="catalytic activity">
    <reaction evidence="13 14">
        <text>FMN + ATP + H(+) = FAD + diphosphate</text>
        <dbReference type="Rhea" id="RHEA:17237"/>
        <dbReference type="ChEBI" id="CHEBI:15378"/>
        <dbReference type="ChEBI" id="CHEBI:30616"/>
        <dbReference type="ChEBI" id="CHEBI:33019"/>
        <dbReference type="ChEBI" id="CHEBI:57692"/>
        <dbReference type="ChEBI" id="CHEBI:58210"/>
        <dbReference type="EC" id="2.7.7.2"/>
    </reaction>
</comment>
<dbReference type="NCBIfam" id="TIGR00083">
    <property type="entry name" value="ribF"/>
    <property type="match status" value="1"/>
</dbReference>
<protein>
    <recommendedName>
        <fullName evidence="14">Riboflavin biosynthesis protein</fullName>
    </recommendedName>
    <domain>
        <recommendedName>
            <fullName evidence="14">Riboflavin kinase</fullName>
            <ecNumber evidence="14">2.7.1.26</ecNumber>
        </recommendedName>
        <alternativeName>
            <fullName evidence="14">Flavokinase</fullName>
        </alternativeName>
    </domain>
    <domain>
        <recommendedName>
            <fullName evidence="14">FMN adenylyltransferase</fullName>
            <ecNumber evidence="14">2.7.7.2</ecNumber>
        </recommendedName>
        <alternativeName>
            <fullName evidence="14">FAD pyrophosphorylase</fullName>
        </alternativeName>
        <alternativeName>
            <fullName evidence="14">FAD synthase</fullName>
        </alternativeName>
    </domain>
</protein>
<dbReference type="EMBL" id="FQVY01000003">
    <property type="protein sequence ID" value="SHG31950.1"/>
    <property type="molecule type" value="Genomic_DNA"/>
</dbReference>
<keyword evidence="19" id="KW-1185">Reference proteome</keyword>
<evidence type="ECO:0000256" key="6">
    <source>
        <dbReference type="ARBA" id="ARBA00022695"/>
    </source>
</evidence>
<evidence type="ECO:0000313" key="16">
    <source>
        <dbReference type="EMBL" id="MZL70386.1"/>
    </source>
</evidence>
<dbReference type="InterPro" id="IPR015865">
    <property type="entry name" value="Riboflavin_kinase_bac/euk"/>
</dbReference>
<evidence type="ECO:0000256" key="13">
    <source>
        <dbReference type="ARBA" id="ARBA00049494"/>
    </source>
</evidence>
<evidence type="ECO:0000256" key="11">
    <source>
        <dbReference type="ARBA" id="ARBA00023268"/>
    </source>
</evidence>
<reference evidence="17" key="2">
    <citation type="submission" date="2016-11" db="EMBL/GenBank/DDBJ databases">
        <authorList>
            <person name="Varghese N."/>
            <person name="Submissions S."/>
        </authorList>
    </citation>
    <scope>NUCLEOTIDE SEQUENCE</scope>
    <source>
        <strain evidence="17">DSM 4029</strain>
    </source>
</reference>
<dbReference type="PIRSF" id="PIRSF004491">
    <property type="entry name" value="FAD_Synth"/>
    <property type="match status" value="1"/>
</dbReference>